<evidence type="ECO:0000256" key="4">
    <source>
        <dbReference type="ARBA" id="ARBA00022598"/>
    </source>
</evidence>
<comment type="caution">
    <text evidence="13">The sequence shown here is derived from an EMBL/GenBank/DDBJ whole genome shotgun (WGS) entry which is preliminary data.</text>
</comment>
<keyword evidence="3" id="KW-0963">Cytoplasm</keyword>
<keyword evidence="5 11" id="KW-0547">Nucleotide-binding</keyword>
<evidence type="ECO:0000256" key="7">
    <source>
        <dbReference type="ARBA" id="ARBA00022917"/>
    </source>
</evidence>
<evidence type="ECO:0000313" key="13">
    <source>
        <dbReference type="EMBL" id="KKQ21859.1"/>
    </source>
</evidence>
<dbReference type="Gene3D" id="3.40.50.1240">
    <property type="entry name" value="Phosphoglycerate mutase-like"/>
    <property type="match status" value="1"/>
</dbReference>
<dbReference type="SUPFAM" id="SSF53254">
    <property type="entry name" value="Phosphoglycerate mutase-like"/>
    <property type="match status" value="1"/>
</dbReference>
<feature type="domain" description="Aminoacyl-tRNA synthetase class Ia" evidence="12">
    <location>
        <begin position="18"/>
        <end position="522"/>
    </location>
</feature>
<dbReference type="SMART" id="SM00855">
    <property type="entry name" value="PGAM"/>
    <property type="match status" value="1"/>
</dbReference>
<evidence type="ECO:0000256" key="9">
    <source>
        <dbReference type="ARBA" id="ARBA00025217"/>
    </source>
</evidence>
<evidence type="ECO:0000256" key="11">
    <source>
        <dbReference type="RuleBase" id="RU363035"/>
    </source>
</evidence>
<dbReference type="InterPro" id="IPR023586">
    <property type="entry name" value="Ile-tRNA-ligase_type2"/>
</dbReference>
<dbReference type="Gene3D" id="1.10.730.10">
    <property type="entry name" value="Isoleucyl-tRNA Synthetase, Domain 1"/>
    <property type="match status" value="1"/>
</dbReference>
<reference evidence="13 14" key="1">
    <citation type="journal article" date="2015" name="Nature">
        <title>rRNA introns, odd ribosomes, and small enigmatic genomes across a large radiation of phyla.</title>
        <authorList>
            <person name="Brown C.T."/>
            <person name="Hug L.A."/>
            <person name="Thomas B.C."/>
            <person name="Sharon I."/>
            <person name="Castelle C.J."/>
            <person name="Singh A."/>
            <person name="Wilkins M.J."/>
            <person name="Williams K.H."/>
            <person name="Banfield J.F."/>
        </authorList>
    </citation>
    <scope>NUCLEOTIDE SEQUENCE [LARGE SCALE GENOMIC DNA]</scope>
</reference>
<evidence type="ECO:0000256" key="8">
    <source>
        <dbReference type="ARBA" id="ARBA00023146"/>
    </source>
</evidence>
<keyword evidence="6 11" id="KW-0067">ATP-binding</keyword>
<dbReference type="InterPro" id="IPR029033">
    <property type="entry name" value="His_PPase_superfam"/>
</dbReference>
<keyword evidence="8 11" id="KW-0030">Aminoacyl-tRNA synthetase</keyword>
<dbReference type="SUPFAM" id="SSF47323">
    <property type="entry name" value="Anticodon-binding domain of a subclass of class I aminoacyl-tRNA synthetases"/>
    <property type="match status" value="1"/>
</dbReference>
<dbReference type="InterPro" id="IPR002301">
    <property type="entry name" value="Ile-tRNA-ligase"/>
</dbReference>
<evidence type="ECO:0000256" key="5">
    <source>
        <dbReference type="ARBA" id="ARBA00022741"/>
    </source>
</evidence>
<evidence type="ECO:0000256" key="2">
    <source>
        <dbReference type="ARBA" id="ARBA00013165"/>
    </source>
</evidence>
<dbReference type="InterPro" id="IPR009008">
    <property type="entry name" value="Val/Leu/Ile-tRNA-synth_edit"/>
</dbReference>
<organism evidence="13 14">
    <name type="scientific">Candidatus Wolfebacteria bacterium GW2011_GWC1_37_10</name>
    <dbReference type="NCBI Taxonomy" id="1619010"/>
    <lineage>
        <taxon>Bacteria</taxon>
        <taxon>Candidatus Wolfeibacteriota</taxon>
    </lineage>
</organism>
<sequence>MFDGKNFKNLTAQEKEEKILKFWRDNKIFEKSVVKPKTHNLKSKTFVFFDGPPFATGLPHYGHILASVIKDVIPRYQTMKGKKVPRRWGWDCHGLPIENEIEKKLGLKTKKDIENIGIGKFNESARENVLQYADEWKKIIPRIGRWVDMENDYKTMDSNYTESVWWVFKSLFEKSLIYEGNKSMHICPRCETPLANFELNQPGAYKDITDISVVAKFELVEESKTENSTPKTQHLKPKTYFLAWTTTPWTLPGNVALAVNQNIKYQIVSIKGDDNKYIIAKDRTADAFKDKEYEIKKEFKGSELIGKKYKPLFGYYAKDEKLKNRENGWKIYAGDFVTTEEGTGIVHIAPAFGEDDMELAKKYDLPFIQHVSINGKFKPEVKDFAGLDVKPRENHQSTDIEIIKWLAGQNKLFKKEKIVHSYPHCWRCETPLLNYAASSWFVKTTAIKNKLIENNKKINWIPAHLKTGRFGKWLEEVRDWAISRSRFWGAPIPVWQCDKCDKEEVIGSFDELKNKINKSGNKYFVMRHGMAEHNVKNIASAKVKNGDHLVEEGKKQSLAAANKLEKEKINIILSSDFIRTKETAEIIAEQLGLAKKNIIFDERLREVNVGIFDGQPAGEYHKYFSSLEEKFYKNPPQGENLTELKNRVADFLYEIERKYKNKNILIISHEYSIWQMFAASVGADAKQSAEIKKEKGDDFIKTGQVLALDFIPIPHNKNYELDLHRPYIDEIKFQCNCAHSTGLGQGGQMIRIPDVFDCWFESGSMPYGQSHYPFENKKEFEKNFPAEFIAEGLDQTRGWFYTLLVLSTALFKKPAYKNVIVNGIILAEDGQKMSKRLKNYPDPMEIINKYGADALRLYLLSSPAVRAENLNFSEKGVDEVYKKNILRLWNVYNFYELYSEKKIKAQKLSDIKSKNVLDIWILARLKELASEVSDYLDKYELDRAIRPIADFIDLPLRLL</sequence>
<gene>
    <name evidence="13" type="ORF">US36_C0012G0018</name>
</gene>
<dbReference type="Pfam" id="PF00300">
    <property type="entry name" value="His_Phos_1"/>
    <property type="match status" value="1"/>
</dbReference>
<dbReference type="CDD" id="cd07040">
    <property type="entry name" value="HP"/>
    <property type="match status" value="1"/>
</dbReference>
<comment type="catalytic activity">
    <reaction evidence="10">
        <text>tRNA(Ile) + L-isoleucine + ATP = L-isoleucyl-tRNA(Ile) + AMP + diphosphate</text>
        <dbReference type="Rhea" id="RHEA:11060"/>
        <dbReference type="Rhea" id="RHEA-COMP:9666"/>
        <dbReference type="Rhea" id="RHEA-COMP:9695"/>
        <dbReference type="ChEBI" id="CHEBI:30616"/>
        <dbReference type="ChEBI" id="CHEBI:33019"/>
        <dbReference type="ChEBI" id="CHEBI:58045"/>
        <dbReference type="ChEBI" id="CHEBI:78442"/>
        <dbReference type="ChEBI" id="CHEBI:78528"/>
        <dbReference type="ChEBI" id="CHEBI:456215"/>
        <dbReference type="EC" id="6.1.1.5"/>
    </reaction>
</comment>
<evidence type="ECO:0000259" key="12">
    <source>
        <dbReference type="Pfam" id="PF00133"/>
    </source>
</evidence>
<dbReference type="InterPro" id="IPR002300">
    <property type="entry name" value="aa-tRNA-synth_Ia"/>
</dbReference>
<dbReference type="Pfam" id="PF00133">
    <property type="entry name" value="tRNA-synt_1"/>
    <property type="match status" value="2"/>
</dbReference>
<dbReference type="Gene3D" id="3.40.50.620">
    <property type="entry name" value="HUPs"/>
    <property type="match status" value="2"/>
</dbReference>
<dbReference type="InterPro" id="IPR013078">
    <property type="entry name" value="His_Pase_superF_clade-1"/>
</dbReference>
<evidence type="ECO:0000256" key="3">
    <source>
        <dbReference type="ARBA" id="ARBA00022490"/>
    </source>
</evidence>
<evidence type="ECO:0000256" key="10">
    <source>
        <dbReference type="ARBA" id="ARBA00048359"/>
    </source>
</evidence>
<evidence type="ECO:0000313" key="14">
    <source>
        <dbReference type="Proteomes" id="UP000034044"/>
    </source>
</evidence>
<dbReference type="PRINTS" id="PR00984">
    <property type="entry name" value="TRNASYNTHILE"/>
</dbReference>
<dbReference type="PANTHER" id="PTHR42780">
    <property type="entry name" value="SOLEUCYL-TRNA SYNTHETASE"/>
    <property type="match status" value="1"/>
</dbReference>
<accession>A0A0G0IC88</accession>
<feature type="domain" description="Aminoacyl-tRNA synthetase class Ia" evidence="12">
    <location>
        <begin position="746"/>
        <end position="870"/>
    </location>
</feature>
<proteinExistence type="inferred from homology"/>
<dbReference type="PROSITE" id="PS00178">
    <property type="entry name" value="AA_TRNA_LIGASE_I"/>
    <property type="match status" value="1"/>
</dbReference>
<comment type="similarity">
    <text evidence="1">Belongs to the class-I aminoacyl-tRNA synthetase family. IleS type 2 subfamily.</text>
</comment>
<dbReference type="EMBL" id="LBSR01000012">
    <property type="protein sequence ID" value="KKQ21859.1"/>
    <property type="molecule type" value="Genomic_DNA"/>
</dbReference>
<dbReference type="GO" id="GO:0005524">
    <property type="term" value="F:ATP binding"/>
    <property type="evidence" value="ECO:0007669"/>
    <property type="project" value="UniProtKB-KW"/>
</dbReference>
<dbReference type="SUPFAM" id="SSF50677">
    <property type="entry name" value="ValRS/IleRS/LeuRS editing domain"/>
    <property type="match status" value="1"/>
</dbReference>
<dbReference type="GO" id="GO:0006428">
    <property type="term" value="P:isoleucyl-tRNA aminoacylation"/>
    <property type="evidence" value="ECO:0007669"/>
    <property type="project" value="InterPro"/>
</dbReference>
<evidence type="ECO:0000256" key="1">
    <source>
        <dbReference type="ARBA" id="ARBA00007078"/>
    </source>
</evidence>
<protein>
    <recommendedName>
        <fullName evidence="2">isoleucine--tRNA ligase</fullName>
        <ecNumber evidence="2">6.1.1.5</ecNumber>
    </recommendedName>
</protein>
<keyword evidence="4 11" id="KW-0436">Ligase</keyword>
<dbReference type="GO" id="GO:0002161">
    <property type="term" value="F:aminoacyl-tRNA deacylase activity"/>
    <property type="evidence" value="ECO:0007669"/>
    <property type="project" value="InterPro"/>
</dbReference>
<dbReference type="AlphaFoldDB" id="A0A0G0IC88"/>
<dbReference type="Proteomes" id="UP000034044">
    <property type="component" value="Unassembled WGS sequence"/>
</dbReference>
<name>A0A0G0IC88_9BACT</name>
<evidence type="ECO:0000256" key="6">
    <source>
        <dbReference type="ARBA" id="ARBA00022840"/>
    </source>
</evidence>
<dbReference type="InterPro" id="IPR014729">
    <property type="entry name" value="Rossmann-like_a/b/a_fold"/>
</dbReference>
<dbReference type="EC" id="6.1.1.5" evidence="2"/>
<dbReference type="PATRIC" id="fig|1619010.3.peg.430"/>
<comment type="function">
    <text evidence="9">Catalyzes the attachment of isoleucine to tRNA(Ile). As IleRS can inadvertently accommodate and process structurally similar amino acids such as valine, to avoid such errors it has two additional distinct tRNA(Ile)-dependent editing activities. One activity is designated as 'pretransfer' editing and involves the hydrolysis of activated Val-AMP. The other activity is designated 'posttransfer' editing and involves deacylation of mischarged Val-tRNA(Ile).</text>
</comment>
<keyword evidence="7 11" id="KW-0648">Protein biosynthesis</keyword>
<dbReference type="Gene3D" id="3.90.740.10">
    <property type="entry name" value="Valyl/Leucyl/Isoleucyl-tRNA synthetase, editing domain"/>
    <property type="match status" value="1"/>
</dbReference>
<dbReference type="InterPro" id="IPR009080">
    <property type="entry name" value="tRNAsynth_Ia_anticodon-bd"/>
</dbReference>
<dbReference type="PANTHER" id="PTHR42780:SF1">
    <property type="entry name" value="ISOLEUCINE--TRNA LIGASE, CYTOPLASMIC"/>
    <property type="match status" value="1"/>
</dbReference>
<dbReference type="GO" id="GO:0004822">
    <property type="term" value="F:isoleucine-tRNA ligase activity"/>
    <property type="evidence" value="ECO:0007669"/>
    <property type="project" value="UniProtKB-EC"/>
</dbReference>
<dbReference type="SUPFAM" id="SSF52374">
    <property type="entry name" value="Nucleotidylyl transferase"/>
    <property type="match status" value="1"/>
</dbReference>
<dbReference type="InterPro" id="IPR001412">
    <property type="entry name" value="aa-tRNA-synth_I_CS"/>
</dbReference>